<dbReference type="RefSeq" id="WP_017386359.1">
    <property type="nucleotide sequence ID" value="NZ_BBTQ01000007.1"/>
</dbReference>
<evidence type="ECO:0000313" key="5">
    <source>
        <dbReference type="EMBL" id="RSO59024.1"/>
    </source>
</evidence>
<dbReference type="PANTHER" id="PTHR44051">
    <property type="entry name" value="GLUTATHIONE S-TRANSFERASE-RELATED"/>
    <property type="match status" value="1"/>
</dbReference>
<dbReference type="SFLD" id="SFLDG01150">
    <property type="entry name" value="Main.1:_Beta-like"/>
    <property type="match status" value="1"/>
</dbReference>
<dbReference type="Proteomes" id="UP000271320">
    <property type="component" value="Unassembled WGS sequence"/>
</dbReference>
<dbReference type="SFLD" id="SFLDG00358">
    <property type="entry name" value="Main_(cytGST)"/>
    <property type="match status" value="1"/>
</dbReference>
<dbReference type="PROSITE" id="PS50404">
    <property type="entry name" value="GST_NTER"/>
    <property type="match status" value="1"/>
</dbReference>
<dbReference type="CDD" id="cd03047">
    <property type="entry name" value="GST_N_2"/>
    <property type="match status" value="1"/>
</dbReference>
<sequence>MLKILGRDNSINVRKVLWLCEELNLEYEREDWGRGFRSAQSPEYLQLNPNGQIPVVIDGDLVLWQSNSIIRYLANAYDKEHQLYPIQAKERFFVDQWIDWQAIELNNSWTYTIMSLLRHSPDHQDPNLLQQGIDDWNHHMQILDQQLVKTQAYVAGTEFTLADIPIGLSVQRWKATPFDHPTLKNVDQYFERLNQRAGFLKWGNNGEP</sequence>
<dbReference type="InterPro" id="IPR036249">
    <property type="entry name" value="Thioredoxin-like_sf"/>
</dbReference>
<evidence type="ECO:0000256" key="2">
    <source>
        <dbReference type="ARBA" id="ARBA00022679"/>
    </source>
</evidence>
<dbReference type="SFLD" id="SFLDS00019">
    <property type="entry name" value="Glutathione_Transferase_(cytos"/>
    <property type="match status" value="1"/>
</dbReference>
<feature type="domain" description="GST N-terminal" evidence="3">
    <location>
        <begin position="1"/>
        <end position="81"/>
    </location>
</feature>
<accession>A0A1C2TT84</accession>
<comment type="similarity">
    <text evidence="1">Belongs to the GST superfamily.</text>
</comment>
<dbReference type="GO" id="GO:0016740">
    <property type="term" value="F:transferase activity"/>
    <property type="evidence" value="ECO:0007669"/>
    <property type="project" value="UniProtKB-KW"/>
</dbReference>
<gene>
    <name evidence="5" type="ORF">EA752_11860</name>
</gene>
<dbReference type="InterPro" id="IPR004045">
    <property type="entry name" value="Glutathione_S-Trfase_N"/>
</dbReference>
<evidence type="ECO:0000256" key="1">
    <source>
        <dbReference type="ARBA" id="ARBA00007409"/>
    </source>
</evidence>
<dbReference type="Gene3D" id="3.40.30.10">
    <property type="entry name" value="Glutaredoxin"/>
    <property type="match status" value="1"/>
</dbReference>
<dbReference type="Gene3D" id="1.20.1050.10">
    <property type="match status" value="1"/>
</dbReference>
<dbReference type="AlphaFoldDB" id="A0A1C2TT84"/>
<proteinExistence type="inferred from homology"/>
<dbReference type="FunFam" id="3.40.30.10:FF:000039">
    <property type="entry name" value="Glutathione S-transferase domain"/>
    <property type="match status" value="1"/>
</dbReference>
<name>A0A1C2TT84_ACIPI</name>
<dbReference type="InterPro" id="IPR040079">
    <property type="entry name" value="Glutathione_S-Trfase"/>
</dbReference>
<protein>
    <submittedName>
        <fullName evidence="5">Glutathione S-transferase</fullName>
    </submittedName>
</protein>
<dbReference type="PANTHER" id="PTHR44051:SF19">
    <property type="entry name" value="DISULFIDE-BOND OXIDOREDUCTASE YFCG"/>
    <property type="match status" value="1"/>
</dbReference>
<reference evidence="5 6" key="1">
    <citation type="submission" date="2018-10" db="EMBL/GenBank/DDBJ databases">
        <title>GWAS and RNA-Seq identify cryptic mechanisms of antimicrobial resistance in Acinetobacter baumannii.</title>
        <authorList>
            <person name="Sahl J.W."/>
        </authorList>
    </citation>
    <scope>NUCLEOTIDE SEQUENCE [LARGE SCALE GENOMIC DNA]</scope>
    <source>
        <strain evidence="5 6">TG41884</strain>
    </source>
</reference>
<evidence type="ECO:0000259" key="4">
    <source>
        <dbReference type="PROSITE" id="PS50405"/>
    </source>
</evidence>
<dbReference type="InterPro" id="IPR036282">
    <property type="entry name" value="Glutathione-S-Trfase_C_sf"/>
</dbReference>
<comment type="caution">
    <text evidence="5">The sequence shown here is derived from an EMBL/GenBank/DDBJ whole genome shotgun (WGS) entry which is preliminary data.</text>
</comment>
<dbReference type="Pfam" id="PF02798">
    <property type="entry name" value="GST_N"/>
    <property type="match status" value="1"/>
</dbReference>
<dbReference type="SUPFAM" id="SSF47616">
    <property type="entry name" value="GST C-terminal domain-like"/>
    <property type="match status" value="1"/>
</dbReference>
<evidence type="ECO:0000259" key="3">
    <source>
        <dbReference type="PROSITE" id="PS50404"/>
    </source>
</evidence>
<dbReference type="EMBL" id="RFEW01000008">
    <property type="protein sequence ID" value="RSO59024.1"/>
    <property type="molecule type" value="Genomic_DNA"/>
</dbReference>
<feature type="domain" description="GST C-terminal" evidence="4">
    <location>
        <begin position="87"/>
        <end position="208"/>
    </location>
</feature>
<evidence type="ECO:0000313" key="6">
    <source>
        <dbReference type="Proteomes" id="UP000271320"/>
    </source>
</evidence>
<organism evidence="5 6">
    <name type="scientific">Acinetobacter pittii</name>
    <name type="common">Acinetobacter genomosp. 3</name>
    <dbReference type="NCBI Taxonomy" id="48296"/>
    <lineage>
        <taxon>Bacteria</taxon>
        <taxon>Pseudomonadati</taxon>
        <taxon>Pseudomonadota</taxon>
        <taxon>Gammaproteobacteria</taxon>
        <taxon>Moraxellales</taxon>
        <taxon>Moraxellaceae</taxon>
        <taxon>Acinetobacter</taxon>
        <taxon>Acinetobacter calcoaceticus/baumannii complex</taxon>
    </lineage>
</organism>
<keyword evidence="2" id="KW-0808">Transferase</keyword>
<dbReference type="SUPFAM" id="SSF52833">
    <property type="entry name" value="Thioredoxin-like"/>
    <property type="match status" value="1"/>
</dbReference>
<dbReference type="PROSITE" id="PS50405">
    <property type="entry name" value="GST_CTER"/>
    <property type="match status" value="1"/>
</dbReference>
<dbReference type="InterPro" id="IPR010987">
    <property type="entry name" value="Glutathione-S-Trfase_C-like"/>
</dbReference>